<comment type="caution">
    <text evidence="1">The sequence shown here is derived from an EMBL/GenBank/DDBJ whole genome shotgun (WGS) entry which is preliminary data.</text>
</comment>
<protein>
    <submittedName>
        <fullName evidence="1">Uncharacterized protein</fullName>
    </submittedName>
</protein>
<sequence>MLYNWDELPSFKDIPKLKDLHPTVQKAQALNITHILEKCKDYKGKCRSCDLSENKEEICISKIFAQISDGQAHPHSGMEFGDFAFPQQFSEQTEILYGIAKSYKNTPKKTAEELLDIQFGKLTYKENDHLFEQFVEACFNDTIRFILVVSGRIIDSRLRVKLIEIGKLKKKKLTIIEPKELIPILAYYFSEVLK</sequence>
<organism evidence="1">
    <name type="scientific">marine sediment metagenome</name>
    <dbReference type="NCBI Taxonomy" id="412755"/>
    <lineage>
        <taxon>unclassified sequences</taxon>
        <taxon>metagenomes</taxon>
        <taxon>ecological metagenomes</taxon>
    </lineage>
</organism>
<accession>A0A0F9P5C7</accession>
<dbReference type="AlphaFoldDB" id="A0A0F9P5C7"/>
<evidence type="ECO:0000313" key="1">
    <source>
        <dbReference type="EMBL" id="KKN19622.1"/>
    </source>
</evidence>
<gene>
    <name evidence="1" type="ORF">LCGC14_0943950</name>
</gene>
<proteinExistence type="predicted"/>
<reference evidence="1" key="1">
    <citation type="journal article" date="2015" name="Nature">
        <title>Complex archaea that bridge the gap between prokaryotes and eukaryotes.</title>
        <authorList>
            <person name="Spang A."/>
            <person name="Saw J.H."/>
            <person name="Jorgensen S.L."/>
            <person name="Zaremba-Niedzwiedzka K."/>
            <person name="Martijn J."/>
            <person name="Lind A.E."/>
            <person name="van Eijk R."/>
            <person name="Schleper C."/>
            <person name="Guy L."/>
            <person name="Ettema T.J."/>
        </authorList>
    </citation>
    <scope>NUCLEOTIDE SEQUENCE</scope>
</reference>
<dbReference type="EMBL" id="LAZR01003318">
    <property type="protein sequence ID" value="KKN19622.1"/>
    <property type="molecule type" value="Genomic_DNA"/>
</dbReference>
<name>A0A0F9P5C7_9ZZZZ</name>